<evidence type="ECO:0000313" key="2">
    <source>
        <dbReference type="EnsemblPlants" id="TraesCS3D02G486300.1.cds1"/>
    </source>
</evidence>
<dbReference type="Proteomes" id="UP000019116">
    <property type="component" value="Chromosome 3D"/>
</dbReference>
<accession>A0A3B6H2M6</accession>
<keyword evidence="1" id="KW-0812">Transmembrane</keyword>
<dbReference type="Gramene" id="TraesARI3D03G02019700.1">
    <property type="protein sequence ID" value="TraesARI3D03G02019700.1.CDS1"/>
    <property type="gene ID" value="TraesARI3D03G02019700"/>
</dbReference>
<reference evidence="2" key="1">
    <citation type="submission" date="2018-08" db="EMBL/GenBank/DDBJ databases">
        <authorList>
            <person name="Rossello M."/>
        </authorList>
    </citation>
    <scope>NUCLEOTIDE SEQUENCE [LARGE SCALE GENOMIC DNA]</scope>
    <source>
        <strain evidence="2">cv. Chinese Spring</strain>
    </source>
</reference>
<feature type="transmembrane region" description="Helical" evidence="1">
    <location>
        <begin position="205"/>
        <end position="233"/>
    </location>
</feature>
<dbReference type="Gramene" id="TraesCLE_scaffold_017100_01G000600.1">
    <property type="protein sequence ID" value="TraesCLE_scaffold_017100_01G000600.1"/>
    <property type="gene ID" value="TraesCLE_scaffold_017100_01G000600"/>
</dbReference>
<organism evidence="2">
    <name type="scientific">Triticum aestivum</name>
    <name type="common">Wheat</name>
    <dbReference type="NCBI Taxonomy" id="4565"/>
    <lineage>
        <taxon>Eukaryota</taxon>
        <taxon>Viridiplantae</taxon>
        <taxon>Streptophyta</taxon>
        <taxon>Embryophyta</taxon>
        <taxon>Tracheophyta</taxon>
        <taxon>Spermatophyta</taxon>
        <taxon>Magnoliopsida</taxon>
        <taxon>Liliopsida</taxon>
        <taxon>Poales</taxon>
        <taxon>Poaceae</taxon>
        <taxon>BOP clade</taxon>
        <taxon>Pooideae</taxon>
        <taxon>Triticodae</taxon>
        <taxon>Triticeae</taxon>
        <taxon>Triticinae</taxon>
        <taxon>Triticum</taxon>
    </lineage>
</organism>
<dbReference type="Gramene" id="TraesWEE_scaffold_015069_01G000600.1">
    <property type="protein sequence ID" value="TraesWEE_scaffold_015069_01G000600.1"/>
    <property type="gene ID" value="TraesWEE_scaffold_015069_01G000600"/>
</dbReference>
<proteinExistence type="predicted"/>
<keyword evidence="1" id="KW-1133">Transmembrane helix</keyword>
<protein>
    <submittedName>
        <fullName evidence="2">Uncharacterized protein</fullName>
    </submittedName>
</protein>
<dbReference type="Gramene" id="TraesNOR3D03G02011840.1">
    <property type="protein sequence ID" value="TraesNOR3D03G02011840.1.CDS1"/>
    <property type="gene ID" value="TraesNOR3D03G02011840"/>
</dbReference>
<dbReference type="Gramene" id="TraesCS3D03G1076800.1">
    <property type="protein sequence ID" value="TraesCS3D03G1076800.1.CDS1"/>
    <property type="gene ID" value="TraesCS3D03G1076800"/>
</dbReference>
<dbReference type="Gramene" id="TraesSTA3D03G01980660.1">
    <property type="protein sequence ID" value="TraesSTA3D03G01980660.1.CDS1"/>
    <property type="gene ID" value="TraesSTA3D03G01980660"/>
</dbReference>
<dbReference type="Gramene" id="TraesRN3D0101126200.1">
    <property type="protein sequence ID" value="TraesRN3D0101126200.1"/>
    <property type="gene ID" value="TraesRN3D0101126200"/>
</dbReference>
<sequence>MQTPSNPSHRSLVHRTQNGASASWLAAVSHPPRIVSICIHMHICRASSLPGCVHVRLHIIACARDRSRSISFSSPQSTPQTQATKQLISFSCAASAMEAGGAAGGRQPVVVIVVAGAGAATVQIRAVACVQLVLGLAAATFALCVTTLHPQLKQQGAACATTEDEENAVAMRTHGLLLLLSAGTQAAAATVAALAPVSWRPSPRIFAAFAHAVSILTYFHFINAFVAGAFGTYPVRVQADSAEFIAHYGLLIVPLCVFFGIRVRALVEP</sequence>
<keyword evidence="3" id="KW-1185">Reference proteome</keyword>
<name>A0A3B6H2M6_WHEAT</name>
<feature type="transmembrane region" description="Helical" evidence="1">
    <location>
        <begin position="176"/>
        <end position="199"/>
    </location>
</feature>
<feature type="transmembrane region" description="Helical" evidence="1">
    <location>
        <begin position="245"/>
        <end position="267"/>
    </location>
</feature>
<dbReference type="Gramene" id="TraesCAD_scaffold_153110_01G000100.1">
    <property type="protein sequence ID" value="TraesCAD_scaffold_153110_01G000100.1"/>
    <property type="gene ID" value="TraesCAD_scaffold_153110_01G000100"/>
</dbReference>
<reference evidence="2" key="2">
    <citation type="submission" date="2018-10" db="UniProtKB">
        <authorList>
            <consortium name="EnsemblPlants"/>
        </authorList>
    </citation>
    <scope>IDENTIFICATION</scope>
</reference>
<dbReference type="Gramene" id="TraesROB_scaffold_017117_01G000600.1">
    <property type="protein sequence ID" value="TraesROB_scaffold_017117_01G000600.1"/>
    <property type="gene ID" value="TraesROB_scaffold_017117_01G000600"/>
</dbReference>
<keyword evidence="1" id="KW-0472">Membrane</keyword>
<evidence type="ECO:0000256" key="1">
    <source>
        <dbReference type="SAM" id="Phobius"/>
    </source>
</evidence>
<evidence type="ECO:0000313" key="3">
    <source>
        <dbReference type="Proteomes" id="UP000019116"/>
    </source>
</evidence>
<dbReference type="EnsemblPlants" id="TraesCS3D02G486300.1">
    <property type="protein sequence ID" value="TraesCS3D02G486300.1.cds1"/>
    <property type="gene ID" value="TraesCS3D02G486300"/>
</dbReference>
<dbReference type="AlphaFoldDB" id="A0A3B6H2M6"/>
<dbReference type="Gramene" id="TraesCS3D02G486300.1">
    <property type="protein sequence ID" value="TraesCS3D02G486300.1.cds1"/>
    <property type="gene ID" value="TraesCS3D02G486300"/>
</dbReference>